<evidence type="ECO:0000313" key="2">
    <source>
        <dbReference type="Proteomes" id="UP000298138"/>
    </source>
</evidence>
<evidence type="ECO:0000313" key="1">
    <source>
        <dbReference type="EMBL" id="TGZ80684.1"/>
    </source>
</evidence>
<organism evidence="1 2">
    <name type="scientific">Ascodesmis nigricans</name>
    <dbReference type="NCBI Taxonomy" id="341454"/>
    <lineage>
        <taxon>Eukaryota</taxon>
        <taxon>Fungi</taxon>
        <taxon>Dikarya</taxon>
        <taxon>Ascomycota</taxon>
        <taxon>Pezizomycotina</taxon>
        <taxon>Pezizomycetes</taxon>
        <taxon>Pezizales</taxon>
        <taxon>Ascodesmidaceae</taxon>
        <taxon>Ascodesmis</taxon>
    </lineage>
</organism>
<name>A0A4S2MVX1_9PEZI</name>
<accession>A0A4S2MVX1</accession>
<protein>
    <submittedName>
        <fullName evidence="1">Uncharacterized protein</fullName>
    </submittedName>
</protein>
<dbReference type="InParanoid" id="A0A4S2MVX1"/>
<proteinExistence type="predicted"/>
<dbReference type="EMBL" id="ML220123">
    <property type="protein sequence ID" value="TGZ80684.1"/>
    <property type="molecule type" value="Genomic_DNA"/>
</dbReference>
<reference evidence="1 2" key="1">
    <citation type="submission" date="2019-04" db="EMBL/GenBank/DDBJ databases">
        <title>Comparative genomics and transcriptomics to analyze fruiting body development in filamentous ascomycetes.</title>
        <authorList>
            <consortium name="DOE Joint Genome Institute"/>
            <person name="Lutkenhaus R."/>
            <person name="Traeger S."/>
            <person name="Breuer J."/>
            <person name="Kuo A."/>
            <person name="Lipzen A."/>
            <person name="Pangilinan J."/>
            <person name="Dilworth D."/>
            <person name="Sandor L."/>
            <person name="Poggeler S."/>
            <person name="Barry K."/>
            <person name="Grigoriev I.V."/>
            <person name="Nowrousian M."/>
        </authorList>
    </citation>
    <scope>NUCLEOTIDE SEQUENCE [LARGE SCALE GENOMIC DNA]</scope>
    <source>
        <strain evidence="1 2">CBS 389.68</strain>
    </source>
</reference>
<dbReference type="AlphaFoldDB" id="A0A4S2MVX1"/>
<keyword evidence="2" id="KW-1185">Reference proteome</keyword>
<sequence length="166" mass="19211">MMVMVMMRRSRKFGRERCQETRPRSPVVAASLYPDASCGAWDLAFLKWGLCVSLINLNLHLVYYSVHSSSKFQPPASKAAQNVSIEQCKHCYSRGIIIMKRQKHPKPFSRPTYSTTKQASKKTSPFPYSFSHSHIPDSFRDQHQAKKKRYHPSTTIIKIRHCNRDP</sequence>
<gene>
    <name evidence="1" type="ORF">EX30DRAFT_48399</name>
</gene>
<dbReference type="Proteomes" id="UP000298138">
    <property type="component" value="Unassembled WGS sequence"/>
</dbReference>